<reference evidence="2" key="1">
    <citation type="journal article" date="2014" name="PLoS ONE">
        <title>Transcriptome-Based Identification of ABC Transporters in the Western Tarnished Plant Bug Lygus hesperus.</title>
        <authorList>
            <person name="Hull J.J."/>
            <person name="Chaney K."/>
            <person name="Geib S.M."/>
            <person name="Fabrick J.A."/>
            <person name="Brent C.S."/>
            <person name="Walsh D."/>
            <person name="Lavine L.C."/>
        </authorList>
    </citation>
    <scope>NUCLEOTIDE SEQUENCE</scope>
</reference>
<sequence>IRQEQKGSKSADEPEKERSSKRKKAHASATEKIRQGRMRAWVDRCYDVVHGVRSRLDDPDVPIGLEPDIRELLEWDRLPLGLGNLRGDDEVREEDSAGSLDKEPSSEE</sequence>
<keyword evidence="2" id="KW-0540">Nuclease</keyword>
<proteinExistence type="predicted"/>
<organism evidence="2">
    <name type="scientific">Lygus hesperus</name>
    <name type="common">Western plant bug</name>
    <dbReference type="NCBI Taxonomy" id="30085"/>
    <lineage>
        <taxon>Eukaryota</taxon>
        <taxon>Metazoa</taxon>
        <taxon>Ecdysozoa</taxon>
        <taxon>Arthropoda</taxon>
        <taxon>Hexapoda</taxon>
        <taxon>Insecta</taxon>
        <taxon>Pterygota</taxon>
        <taxon>Neoptera</taxon>
        <taxon>Paraneoptera</taxon>
        <taxon>Hemiptera</taxon>
        <taxon>Heteroptera</taxon>
        <taxon>Panheteroptera</taxon>
        <taxon>Cimicomorpha</taxon>
        <taxon>Miridae</taxon>
        <taxon>Mirini</taxon>
        <taxon>Lygus</taxon>
    </lineage>
</organism>
<feature type="compositionally biased region" description="Basic and acidic residues" evidence="1">
    <location>
        <begin position="1"/>
        <end position="18"/>
    </location>
</feature>
<dbReference type="AlphaFoldDB" id="A0A0A9WCB5"/>
<dbReference type="GO" id="GO:0004527">
    <property type="term" value="F:exonuclease activity"/>
    <property type="evidence" value="ECO:0007669"/>
    <property type="project" value="UniProtKB-KW"/>
</dbReference>
<keyword evidence="2" id="KW-0269">Exonuclease</keyword>
<keyword evidence="2" id="KW-0378">Hydrolase</keyword>
<accession>A0A0A9WCB5</accession>
<evidence type="ECO:0000313" key="2">
    <source>
        <dbReference type="EMBL" id="JAG04123.1"/>
    </source>
</evidence>
<feature type="non-terminal residue" evidence="2">
    <location>
        <position position="1"/>
    </location>
</feature>
<name>A0A0A9WCB5_LYGHE</name>
<evidence type="ECO:0000256" key="1">
    <source>
        <dbReference type="SAM" id="MobiDB-lite"/>
    </source>
</evidence>
<protein>
    <submittedName>
        <fullName evidence="2">Exonuclease 1</fullName>
    </submittedName>
</protein>
<reference evidence="2" key="2">
    <citation type="submission" date="2014-07" db="EMBL/GenBank/DDBJ databases">
        <authorList>
            <person name="Hull J."/>
        </authorList>
    </citation>
    <scope>NUCLEOTIDE SEQUENCE</scope>
</reference>
<dbReference type="EMBL" id="GBHO01039481">
    <property type="protein sequence ID" value="JAG04123.1"/>
    <property type="molecule type" value="Transcribed_RNA"/>
</dbReference>
<gene>
    <name evidence="2" type="primary">tos_0</name>
    <name evidence="2" type="ORF">CM83_105899</name>
</gene>
<feature type="region of interest" description="Disordered" evidence="1">
    <location>
        <begin position="83"/>
        <end position="108"/>
    </location>
</feature>
<feature type="non-terminal residue" evidence="2">
    <location>
        <position position="108"/>
    </location>
</feature>
<feature type="region of interest" description="Disordered" evidence="1">
    <location>
        <begin position="1"/>
        <end position="34"/>
    </location>
</feature>